<keyword evidence="2" id="KW-1185">Reference proteome</keyword>
<dbReference type="Pfam" id="PF12869">
    <property type="entry name" value="tRNA_anti-like"/>
    <property type="match status" value="1"/>
</dbReference>
<accession>A0A0D5YW79</accession>
<protein>
    <recommendedName>
        <fullName evidence="3">tRNA_anti-like</fullName>
    </recommendedName>
</protein>
<dbReference type="STRING" id="516051.VC82_2966"/>
<dbReference type="HOGENOM" id="CLU_142783_0_0_10"/>
<dbReference type="InterPro" id="IPR024422">
    <property type="entry name" value="Protein_unknown_function_OB"/>
</dbReference>
<dbReference type="EMBL" id="CP011071">
    <property type="protein sequence ID" value="AKA36510.1"/>
    <property type="molecule type" value="Genomic_DNA"/>
</dbReference>
<sequence length="130" mass="14820">MAPMALAIGSFLLWNNYYPRQINILEAEPELYLDAETLIAHVKNENEHFLEAEKIVEIEGVIKEINSLNNRITIFLEGGAEESACVICDMQADQTDDLKDYRPKDTIRLKGVFKGFLKDAIFLNCVISQR</sequence>
<reference evidence="1 2" key="1">
    <citation type="submission" date="2015-03" db="EMBL/GenBank/DDBJ databases">
        <title>Complete genome sequence of Muricauda lutaonensis CC-HSB-11T, isolated from a coastal hot spring.</title>
        <authorList>
            <person name="Kim K.M."/>
        </authorList>
    </citation>
    <scope>NUCLEOTIDE SEQUENCE [LARGE SCALE GENOMIC DNA]</scope>
    <source>
        <strain evidence="1 2">CC-HSB-11</strain>
    </source>
</reference>
<dbReference type="KEGG" id="mlt:VC82_2966"/>
<evidence type="ECO:0000313" key="1">
    <source>
        <dbReference type="EMBL" id="AKA36510.1"/>
    </source>
</evidence>
<organism evidence="1 2">
    <name type="scientific">Flagellimonas lutaonensis</name>
    <dbReference type="NCBI Taxonomy" id="516051"/>
    <lineage>
        <taxon>Bacteria</taxon>
        <taxon>Pseudomonadati</taxon>
        <taxon>Bacteroidota</taxon>
        <taxon>Flavobacteriia</taxon>
        <taxon>Flavobacteriales</taxon>
        <taxon>Flavobacteriaceae</taxon>
        <taxon>Flagellimonas</taxon>
    </lineage>
</organism>
<evidence type="ECO:0008006" key="3">
    <source>
        <dbReference type="Google" id="ProtNLM"/>
    </source>
</evidence>
<dbReference type="Proteomes" id="UP000032726">
    <property type="component" value="Chromosome"/>
</dbReference>
<dbReference type="AlphaFoldDB" id="A0A0D5YW79"/>
<proteinExistence type="predicted"/>
<name>A0A0D5YW79_9FLAO</name>
<gene>
    <name evidence="1" type="ORF">VC82_2966</name>
</gene>
<evidence type="ECO:0000313" key="2">
    <source>
        <dbReference type="Proteomes" id="UP000032726"/>
    </source>
</evidence>